<evidence type="ECO:0000256" key="1">
    <source>
        <dbReference type="ARBA" id="ARBA00004155"/>
    </source>
</evidence>
<proteinExistence type="predicted"/>
<reference evidence="11" key="3">
    <citation type="submission" date="2025-09" db="UniProtKB">
        <authorList>
            <consortium name="Ensembl"/>
        </authorList>
    </citation>
    <scope>IDENTIFICATION</scope>
</reference>
<feature type="transmembrane region" description="Helical" evidence="10">
    <location>
        <begin position="544"/>
        <end position="565"/>
    </location>
</feature>
<name>A0A8K9UDW0_ONCMY</name>
<keyword evidence="7" id="KW-0325">Glycoprotein</keyword>
<dbReference type="PANTHER" id="PTHR23507">
    <property type="entry name" value="ZGC:174356"/>
    <property type="match status" value="1"/>
</dbReference>
<accession>A0A8K9UDW0</accession>
<feature type="transmembrane region" description="Helical" evidence="10">
    <location>
        <begin position="577"/>
        <end position="600"/>
    </location>
</feature>
<dbReference type="GO" id="GO:0015293">
    <property type="term" value="F:symporter activity"/>
    <property type="evidence" value="ECO:0007669"/>
    <property type="project" value="UniProtKB-KW"/>
</dbReference>
<sequence>MMVRVFLIEPVVGVYAFSMFMLYPLIQQYVYRRLWQQLTGAPYPTQMNYTHCSDSSTNVSSIHQEIQKEASLFLFYSELCFLFPSLLSSLLLVSYSDHRGRKVALVPPLVGELLFALCYATVSHLSLSLGYLLGASFLAGVMGGPTALLGGSFAYIADLCEEEGVEGGGVKYLCEEVVGSMDIVGIGARDGGSYQCEGGRGGGGDDCRDRGMSGGSGEGEQRRDGERDRGKDGGKDRERDGESDGQGDRERDGERDRGKDRGKDRERDGESDGQGDRERDGGRDRDRESDGQGDRDGGSRERDWGKGGGRTVRMAALEMLLGVLSGLASLCTGFYIQTAGFTWPFITAAVLHLINLVYTAWVLQETVERPSHTDSSSSPSSSPTPFGVGSARFLQREALIGRFQGVYLLFTASPRRRKTVLGLILAAFAFYTVSKLGGMSIFILYELNAPLCWSEVLVGYGSALSTLIYLGSFAGVSLLSRCLRDGYIVLLGLLSVAAGLLMAAFAKSTLLMFLVRLPLLLSIMPAPVLRSMMSKIVLRSEQGAVFACVAFVEMLSIGVGITVFSSTYASTVSWFPGFSFLLASAIALIPAVLIGVVMCLRLDKDEEASRLTADDDEEETESCGQSLQLPH</sequence>
<evidence type="ECO:0000313" key="11">
    <source>
        <dbReference type="Ensembl" id="ENSOMYP00000109174.1"/>
    </source>
</evidence>
<feature type="transmembrane region" description="Helical" evidence="10">
    <location>
        <begin position="315"/>
        <end position="336"/>
    </location>
</feature>
<evidence type="ECO:0000256" key="10">
    <source>
        <dbReference type="SAM" id="Phobius"/>
    </source>
</evidence>
<keyword evidence="12" id="KW-1185">Reference proteome</keyword>
<feature type="transmembrane region" description="Helical" evidence="10">
    <location>
        <begin position="420"/>
        <end position="445"/>
    </location>
</feature>
<dbReference type="PANTHER" id="PTHR23507:SF9">
    <property type="entry name" value="LYSOSOMAL PROTON-COUPLED STEROID CONJUGATE AND BILE ACID SYMPORTER SLC46A3"/>
    <property type="match status" value="1"/>
</dbReference>
<comment type="subcellular location">
    <subcellularLocation>
        <location evidence="1">Lysosome membrane</location>
        <topology evidence="1">Multi-pass membrane protein</topology>
    </subcellularLocation>
</comment>
<feature type="transmembrane region" description="Helical" evidence="10">
    <location>
        <begin position="511"/>
        <end position="532"/>
    </location>
</feature>
<dbReference type="GO" id="GO:0005765">
    <property type="term" value="C:lysosomal membrane"/>
    <property type="evidence" value="ECO:0007669"/>
    <property type="project" value="UniProtKB-SubCell"/>
</dbReference>
<feature type="region of interest" description="Disordered" evidence="9">
    <location>
        <begin position="197"/>
        <end position="308"/>
    </location>
</feature>
<feature type="transmembrane region" description="Helical" evidence="10">
    <location>
        <begin position="457"/>
        <end position="479"/>
    </location>
</feature>
<keyword evidence="2" id="KW-0813">Transport</keyword>
<feature type="transmembrane region" description="Helical" evidence="10">
    <location>
        <begin position="113"/>
        <end position="133"/>
    </location>
</feature>
<feature type="transmembrane region" description="Helical" evidence="10">
    <location>
        <begin position="6"/>
        <end position="26"/>
    </location>
</feature>
<evidence type="ECO:0000313" key="12">
    <source>
        <dbReference type="Proteomes" id="UP000694395"/>
    </source>
</evidence>
<dbReference type="InterPro" id="IPR036259">
    <property type="entry name" value="MFS_trans_sf"/>
</dbReference>
<keyword evidence="3 10" id="KW-0812">Transmembrane</keyword>
<organism evidence="11 12">
    <name type="scientific">Oncorhynchus mykiss</name>
    <name type="common">Rainbow trout</name>
    <name type="synonym">Salmo gairdneri</name>
    <dbReference type="NCBI Taxonomy" id="8022"/>
    <lineage>
        <taxon>Eukaryota</taxon>
        <taxon>Metazoa</taxon>
        <taxon>Chordata</taxon>
        <taxon>Craniata</taxon>
        <taxon>Vertebrata</taxon>
        <taxon>Euteleostomi</taxon>
        <taxon>Actinopterygii</taxon>
        <taxon>Neopterygii</taxon>
        <taxon>Teleostei</taxon>
        <taxon>Protacanthopterygii</taxon>
        <taxon>Salmoniformes</taxon>
        <taxon>Salmonidae</taxon>
        <taxon>Salmoninae</taxon>
        <taxon>Oncorhynchus</taxon>
    </lineage>
</organism>
<feature type="region of interest" description="Disordered" evidence="9">
    <location>
        <begin position="610"/>
        <end position="631"/>
    </location>
</feature>
<dbReference type="GO" id="GO:0034486">
    <property type="term" value="P:vacuolar transmembrane transport"/>
    <property type="evidence" value="ECO:0007669"/>
    <property type="project" value="TreeGrafter"/>
</dbReference>
<keyword evidence="6 10" id="KW-0472">Membrane</keyword>
<keyword evidence="8" id="KW-0458">Lysosome</keyword>
<evidence type="ECO:0000256" key="4">
    <source>
        <dbReference type="ARBA" id="ARBA00022847"/>
    </source>
</evidence>
<evidence type="ECO:0000256" key="2">
    <source>
        <dbReference type="ARBA" id="ARBA00022448"/>
    </source>
</evidence>
<keyword evidence="4" id="KW-0769">Symport</keyword>
<feature type="transmembrane region" description="Helical" evidence="10">
    <location>
        <begin position="73"/>
        <end position="93"/>
    </location>
</feature>
<evidence type="ECO:0000256" key="5">
    <source>
        <dbReference type="ARBA" id="ARBA00022989"/>
    </source>
</evidence>
<dbReference type="AlphaFoldDB" id="A0A8K9UDW0"/>
<feature type="transmembrane region" description="Helical" evidence="10">
    <location>
        <begin position="342"/>
        <end position="363"/>
    </location>
</feature>
<evidence type="ECO:0000256" key="6">
    <source>
        <dbReference type="ARBA" id="ARBA00023136"/>
    </source>
</evidence>
<evidence type="ECO:0000256" key="3">
    <source>
        <dbReference type="ARBA" id="ARBA00022692"/>
    </source>
</evidence>
<protein>
    <submittedName>
        <fullName evidence="11">Solute carrier family 46 member 3</fullName>
    </submittedName>
</protein>
<feature type="transmembrane region" description="Helical" evidence="10">
    <location>
        <begin position="486"/>
        <end position="505"/>
    </location>
</feature>
<dbReference type="Ensembl" id="ENSOMYT00000159201.1">
    <property type="protein sequence ID" value="ENSOMYP00000109174.1"/>
    <property type="gene ID" value="ENSOMYG00000066699.1"/>
</dbReference>
<reference evidence="11" key="1">
    <citation type="submission" date="2020-07" db="EMBL/GenBank/DDBJ databases">
        <title>A long reads based de novo assembly of the rainbow trout Arlee double haploid line genome.</title>
        <authorList>
            <person name="Gao G."/>
            <person name="Palti Y."/>
        </authorList>
    </citation>
    <scope>NUCLEOTIDE SEQUENCE [LARGE SCALE GENOMIC DNA]</scope>
</reference>
<dbReference type="Proteomes" id="UP000694395">
    <property type="component" value="Chromosome Y"/>
</dbReference>
<dbReference type="SUPFAM" id="SSF103473">
    <property type="entry name" value="MFS general substrate transporter"/>
    <property type="match status" value="2"/>
</dbReference>
<feature type="compositionally biased region" description="Basic and acidic residues" evidence="9">
    <location>
        <begin position="219"/>
        <end position="305"/>
    </location>
</feature>
<feature type="compositionally biased region" description="Polar residues" evidence="9">
    <location>
        <begin position="622"/>
        <end position="631"/>
    </location>
</feature>
<evidence type="ECO:0000256" key="8">
    <source>
        <dbReference type="ARBA" id="ARBA00023228"/>
    </source>
</evidence>
<keyword evidence="5 10" id="KW-1133">Transmembrane helix</keyword>
<evidence type="ECO:0000256" key="9">
    <source>
        <dbReference type="SAM" id="MobiDB-lite"/>
    </source>
</evidence>
<dbReference type="GeneTree" id="ENSGT00950000183096"/>
<evidence type="ECO:0000256" key="7">
    <source>
        <dbReference type="ARBA" id="ARBA00023180"/>
    </source>
</evidence>
<reference evidence="11" key="2">
    <citation type="submission" date="2025-08" db="UniProtKB">
        <authorList>
            <consortium name="Ensembl"/>
        </authorList>
    </citation>
    <scope>IDENTIFICATION</scope>
</reference>
<dbReference type="Gene3D" id="1.20.1250.20">
    <property type="entry name" value="MFS general substrate transporter like domains"/>
    <property type="match status" value="2"/>
</dbReference>